<dbReference type="GO" id="GO:0030870">
    <property type="term" value="C:Mre11 complex"/>
    <property type="evidence" value="ECO:0007669"/>
    <property type="project" value="TreeGrafter"/>
</dbReference>
<evidence type="ECO:0000313" key="3">
    <source>
        <dbReference type="WBParaSite" id="snap_masked-unitig_24054-processed-gene-0.0-mRNA-1"/>
    </source>
</evidence>
<protein>
    <submittedName>
        <fullName evidence="3">RING-type domain-containing protein</fullName>
    </submittedName>
</protein>
<dbReference type="GO" id="GO:0000722">
    <property type="term" value="P:telomere maintenance via recombination"/>
    <property type="evidence" value="ECO:0007669"/>
    <property type="project" value="TreeGrafter"/>
</dbReference>
<dbReference type="WBParaSite" id="snap_masked-unitig_24054-processed-gene-0.0-mRNA-1">
    <property type="protein sequence ID" value="snap_masked-unitig_24054-processed-gene-0.0-mRNA-1"/>
    <property type="gene ID" value="snap_masked-unitig_24054-processed-gene-0.0"/>
</dbReference>
<feature type="region of interest" description="Disordered" evidence="1">
    <location>
        <begin position="584"/>
        <end position="605"/>
    </location>
</feature>
<dbReference type="GO" id="GO:0006302">
    <property type="term" value="P:double-strand break repair"/>
    <property type="evidence" value="ECO:0007669"/>
    <property type="project" value="TreeGrafter"/>
</dbReference>
<dbReference type="GO" id="GO:0000794">
    <property type="term" value="C:condensed nuclear chromosome"/>
    <property type="evidence" value="ECO:0007669"/>
    <property type="project" value="TreeGrafter"/>
</dbReference>
<dbReference type="Proteomes" id="UP000095280">
    <property type="component" value="Unplaced"/>
</dbReference>
<dbReference type="PANTHER" id="PTHR18867">
    <property type="entry name" value="RAD50"/>
    <property type="match status" value="1"/>
</dbReference>
<evidence type="ECO:0000256" key="1">
    <source>
        <dbReference type="SAM" id="MobiDB-lite"/>
    </source>
</evidence>
<dbReference type="GO" id="GO:0051880">
    <property type="term" value="F:G-quadruplex DNA binding"/>
    <property type="evidence" value="ECO:0007669"/>
    <property type="project" value="TreeGrafter"/>
</dbReference>
<dbReference type="AlphaFoldDB" id="A0A1I8JPM4"/>
<sequence length="713" mass="76765">LLGSPVPAVISAPLLNLSAFSDLQSTAERESRLARNGSGERRCDRARIETEAEATCAGAEAPDRMPTGARATYPTPARRRMQIAATAWPKLKSAGAKLRMKAAAGRRAARVSGGFGESPFPNLPLKPPCALCDRRFAGSAETGWSASPSGCQVDFAMPKRQPRRSRHPLRGAPADAPVVERLAELSNVEAPKLSEKLSATESRLAESSTAAIAELEKLAVEAAPDYGARCQALESDVGALWKVLALEADGLAERCPRALGARQAAEQRAERRQSALESVNKLRSERLTAEEKLRDAARLTQEHPAGGRINRGLRLRRPAPKPMAARWCPDSKPPWPNSRPSATSSADRQRHEAAAAGLGGGPPPTGRRLEALRREAASAGADGEAVRRLERQTRRQAGLAASREAAAAQAARLAELLDSERRAKYARERRAQRSGSLPASAPAGGPPVLSGRRADGPDGAACGAQHRRPMPGSAIRECGARRRRCARSEAAWRPGAGELNGQVRELEKDLDKELFRSAGEKYTSKHQFKPSQKKLTESRIKDMCSQDLATYYKALDWANLPVPHGEDDGGEQADSRPVAGHLRAARTLTTSRSAQTKTPPDPRRQYNYRVVMCKSGAEMDMRADAPLDKKCATDRSAAAIALRISDGCVGGCSVLWLADSALALAEAFCHNCGILALDEPTPIWTRENIESLANSLSEIIRISGHRRTAQLSH</sequence>
<reference evidence="3" key="1">
    <citation type="submission" date="2016-11" db="UniProtKB">
        <authorList>
            <consortium name="WormBaseParasite"/>
        </authorList>
    </citation>
    <scope>IDENTIFICATION</scope>
</reference>
<evidence type="ECO:0000313" key="2">
    <source>
        <dbReference type="Proteomes" id="UP000095280"/>
    </source>
</evidence>
<keyword evidence="2" id="KW-1185">Reference proteome</keyword>
<feature type="region of interest" description="Disordered" evidence="1">
    <location>
        <begin position="425"/>
        <end position="470"/>
    </location>
</feature>
<dbReference type="GO" id="GO:0070192">
    <property type="term" value="P:chromosome organization involved in meiotic cell cycle"/>
    <property type="evidence" value="ECO:0007669"/>
    <property type="project" value="TreeGrafter"/>
</dbReference>
<feature type="region of interest" description="Disordered" evidence="1">
    <location>
        <begin position="293"/>
        <end position="368"/>
    </location>
</feature>
<dbReference type="GO" id="GO:0003691">
    <property type="term" value="F:double-stranded telomeric DNA binding"/>
    <property type="evidence" value="ECO:0007669"/>
    <property type="project" value="TreeGrafter"/>
</dbReference>
<proteinExistence type="predicted"/>
<dbReference type="GO" id="GO:0043047">
    <property type="term" value="F:single-stranded telomeric DNA binding"/>
    <property type="evidence" value="ECO:0007669"/>
    <property type="project" value="TreeGrafter"/>
</dbReference>
<dbReference type="PANTHER" id="PTHR18867:SF12">
    <property type="entry name" value="DNA REPAIR PROTEIN RAD50"/>
    <property type="match status" value="1"/>
</dbReference>
<feature type="compositionally biased region" description="Polar residues" evidence="1">
    <location>
        <begin position="587"/>
        <end position="598"/>
    </location>
</feature>
<accession>A0A1I8JPM4</accession>
<feature type="compositionally biased region" description="Low complexity" evidence="1">
    <location>
        <begin position="433"/>
        <end position="451"/>
    </location>
</feature>
<dbReference type="GO" id="GO:0007004">
    <property type="term" value="P:telomere maintenance via telomerase"/>
    <property type="evidence" value="ECO:0007669"/>
    <property type="project" value="TreeGrafter"/>
</dbReference>
<organism evidence="2 3">
    <name type="scientific">Macrostomum lignano</name>
    <dbReference type="NCBI Taxonomy" id="282301"/>
    <lineage>
        <taxon>Eukaryota</taxon>
        <taxon>Metazoa</taxon>
        <taxon>Spiralia</taxon>
        <taxon>Lophotrochozoa</taxon>
        <taxon>Platyhelminthes</taxon>
        <taxon>Rhabditophora</taxon>
        <taxon>Macrostomorpha</taxon>
        <taxon>Macrostomida</taxon>
        <taxon>Macrostomidae</taxon>
        <taxon>Macrostomum</taxon>
    </lineage>
</organism>
<name>A0A1I8JPM4_9PLAT</name>